<dbReference type="PANTHER" id="PTHR37987:SF1">
    <property type="entry name" value="OXO-4-HYDROXY-4-CARBOXY-5-UREIDOIMIDAZOLINE DECARBOXYLASE DOMAIN-CONTAINING PROTEIN"/>
    <property type="match status" value="1"/>
</dbReference>
<dbReference type="GeneID" id="5856719"/>
<dbReference type="KEGG" id="mgl:MGL_0188"/>
<dbReference type="PANTHER" id="PTHR37987">
    <property type="entry name" value="CHROMOSOME 9, WHOLE GENOME SHOTGUN SEQUENCE"/>
    <property type="match status" value="1"/>
</dbReference>
<dbReference type="Proteomes" id="UP000008837">
    <property type="component" value="Unassembled WGS sequence"/>
</dbReference>
<feature type="region of interest" description="Disordered" evidence="1">
    <location>
        <begin position="370"/>
        <end position="396"/>
    </location>
</feature>
<evidence type="ECO:0000313" key="3">
    <source>
        <dbReference type="Proteomes" id="UP000008837"/>
    </source>
</evidence>
<dbReference type="VEuPathDB" id="FungiDB:MGL_0188"/>
<evidence type="ECO:0008006" key="4">
    <source>
        <dbReference type="Google" id="ProtNLM"/>
    </source>
</evidence>
<accession>A8PS40</accession>
<dbReference type="OrthoDB" id="5398391at2759"/>
<evidence type="ECO:0000256" key="1">
    <source>
        <dbReference type="SAM" id="MobiDB-lite"/>
    </source>
</evidence>
<feature type="compositionally biased region" description="Low complexity" evidence="1">
    <location>
        <begin position="429"/>
        <end position="439"/>
    </location>
</feature>
<dbReference type="OMA" id="FCVEDEP"/>
<organism evidence="2 3">
    <name type="scientific">Malassezia globosa (strain ATCC MYA-4612 / CBS 7966)</name>
    <name type="common">Dandruff-associated fungus</name>
    <dbReference type="NCBI Taxonomy" id="425265"/>
    <lineage>
        <taxon>Eukaryota</taxon>
        <taxon>Fungi</taxon>
        <taxon>Dikarya</taxon>
        <taxon>Basidiomycota</taxon>
        <taxon>Ustilaginomycotina</taxon>
        <taxon>Malasseziomycetes</taxon>
        <taxon>Malasseziales</taxon>
        <taxon>Malasseziaceae</taxon>
        <taxon>Malassezia</taxon>
    </lineage>
</organism>
<dbReference type="RefSeq" id="XP_001732413.1">
    <property type="nucleotide sequence ID" value="XM_001732361.1"/>
</dbReference>
<dbReference type="InParanoid" id="A8PS40"/>
<feature type="region of interest" description="Disordered" evidence="1">
    <location>
        <begin position="533"/>
        <end position="563"/>
    </location>
</feature>
<feature type="compositionally biased region" description="Low complexity" evidence="1">
    <location>
        <begin position="184"/>
        <end position="194"/>
    </location>
</feature>
<feature type="compositionally biased region" description="Basic and acidic residues" evidence="1">
    <location>
        <begin position="538"/>
        <end position="555"/>
    </location>
</feature>
<dbReference type="EMBL" id="AAYY01000001">
    <property type="protein sequence ID" value="EDP45199.1"/>
    <property type="molecule type" value="Genomic_DNA"/>
</dbReference>
<sequence>MKADVIEAENIPSASADELATILRELLACPEDVAYTLGSQSQAAIMELPHDSRPVTYDGLVDVARFCVEEEPGWSQTDCVKLIAQYPRLDTFAPGEPRLSQLCDEYETRFPGFRLITSDEVHDPQLALGEIEHVMRNQKSKEPCSQTSPEWQAELNRLMEMLWDVSVDRAAHLRPGSVPLTEPTTAAQSTSAQTVETPHVRSAPALATDANLKRNQPPVSSHERADDEPFLSLSSFRALAVASPGLEKFFEHDLVRSFRLEDVQWSSTGGAFAWHTAPVVPRMIAGRQGPEEKSTKSSAGTTSLASALLHGNTASQDTEAPVSYSRDITTGTRGKVVGFLGGLLGEEGKTRMDALADQVALRLQTHSVRGPLPSFVEDSRGPTSEQKNSSSPWRSAWMRGRSAASNVVSDARASGLTGRLAGVFGIQGNSSSSSNNSPSVTTAFSSQNGAGEHAGQQQNASDNILTQSALRGSDLARDGPEAAVASLRAANEALVQERDTFVIDEMPASADNTMIEMDDDVDHDVEGLDALIAGDTSHASHNDETLTDMPHDRNDSSSQENAP</sequence>
<name>A8PS40_MALGO</name>
<feature type="compositionally biased region" description="Polar residues" evidence="1">
    <location>
        <begin position="381"/>
        <end position="393"/>
    </location>
</feature>
<reference evidence="2 3" key="1">
    <citation type="journal article" date="2007" name="Proc. Natl. Acad. Sci. U.S.A.">
        <title>Dandruff-associated Malassezia genomes reveal convergent and divergent virulence traits shared with plant and human fungal pathogens.</title>
        <authorList>
            <person name="Xu J."/>
            <person name="Saunders C.W."/>
            <person name="Hu P."/>
            <person name="Grant R.A."/>
            <person name="Boekhout T."/>
            <person name="Kuramae E.E."/>
            <person name="Kronstad J.W."/>
            <person name="Deangelis Y.M."/>
            <person name="Reeder N.L."/>
            <person name="Johnstone K.R."/>
            <person name="Leland M."/>
            <person name="Fieno A.M."/>
            <person name="Begley W.M."/>
            <person name="Sun Y."/>
            <person name="Lacey M.P."/>
            <person name="Chaudhary T."/>
            <person name="Keough T."/>
            <person name="Chu L."/>
            <person name="Sears R."/>
            <person name="Yuan B."/>
            <person name="Dawson T.L.Jr."/>
        </authorList>
    </citation>
    <scope>NUCLEOTIDE SEQUENCE [LARGE SCALE GENOMIC DNA]</scope>
    <source>
        <strain evidence="3">ATCC MYA-4612 / CBS 7966</strain>
    </source>
</reference>
<gene>
    <name evidence="2" type="ORF">MGL_0188</name>
</gene>
<keyword evidence="3" id="KW-1185">Reference proteome</keyword>
<protein>
    <recommendedName>
        <fullName evidence="4">Oxo-4-hydroxy-4-carboxy-5-ureidoimidazoline decarboxylase domain-containing protein</fullName>
    </recommendedName>
</protein>
<proteinExistence type="predicted"/>
<feature type="region of interest" description="Disordered" evidence="1">
    <location>
        <begin position="175"/>
        <end position="226"/>
    </location>
</feature>
<dbReference type="AlphaFoldDB" id="A8PS40"/>
<feature type="region of interest" description="Disordered" evidence="1">
    <location>
        <begin position="428"/>
        <end position="460"/>
    </location>
</feature>
<feature type="compositionally biased region" description="Polar residues" evidence="1">
    <location>
        <begin position="440"/>
        <end position="460"/>
    </location>
</feature>
<comment type="caution">
    <text evidence="2">The sequence shown here is derived from an EMBL/GenBank/DDBJ whole genome shotgun (WGS) entry which is preliminary data.</text>
</comment>
<evidence type="ECO:0000313" key="2">
    <source>
        <dbReference type="EMBL" id="EDP45199.1"/>
    </source>
</evidence>